<evidence type="ECO:0000313" key="3">
    <source>
        <dbReference type="Proteomes" id="UP000186922"/>
    </source>
</evidence>
<accession>A0A1D1VMR4</accession>
<comment type="caution">
    <text evidence="2">The sequence shown here is derived from an EMBL/GenBank/DDBJ whole genome shotgun (WGS) entry which is preliminary data.</text>
</comment>
<evidence type="ECO:0000256" key="1">
    <source>
        <dbReference type="SAM" id="MobiDB-lite"/>
    </source>
</evidence>
<name>A0A1D1VMR4_RAMVA</name>
<keyword evidence="3" id="KW-1185">Reference proteome</keyword>
<proteinExistence type="predicted"/>
<feature type="region of interest" description="Disordered" evidence="1">
    <location>
        <begin position="46"/>
        <end position="78"/>
    </location>
</feature>
<protein>
    <submittedName>
        <fullName evidence="2">Uncharacterized protein</fullName>
    </submittedName>
</protein>
<organism evidence="2 3">
    <name type="scientific">Ramazzottius varieornatus</name>
    <name type="common">Water bear</name>
    <name type="synonym">Tardigrade</name>
    <dbReference type="NCBI Taxonomy" id="947166"/>
    <lineage>
        <taxon>Eukaryota</taxon>
        <taxon>Metazoa</taxon>
        <taxon>Ecdysozoa</taxon>
        <taxon>Tardigrada</taxon>
        <taxon>Eutardigrada</taxon>
        <taxon>Parachela</taxon>
        <taxon>Hypsibioidea</taxon>
        <taxon>Ramazzottiidae</taxon>
        <taxon>Ramazzottius</taxon>
    </lineage>
</organism>
<feature type="compositionally biased region" description="Basic and acidic residues" evidence="1">
    <location>
        <begin position="68"/>
        <end position="78"/>
    </location>
</feature>
<dbReference type="Proteomes" id="UP000186922">
    <property type="component" value="Unassembled WGS sequence"/>
</dbReference>
<gene>
    <name evidence="2" type="primary">RvY_13394-1</name>
    <name evidence="2" type="synonym">RvY_13394.1</name>
    <name evidence="2" type="ORF">RvY_13394</name>
</gene>
<dbReference type="AlphaFoldDB" id="A0A1D1VMR4"/>
<evidence type="ECO:0000313" key="2">
    <source>
        <dbReference type="EMBL" id="GAV02887.1"/>
    </source>
</evidence>
<sequence length="78" mass="8978">MDPKTKATKVSLCAEQLTFLEITDRLHRLNIAICLKTMKRTYAKYQPKQNGVTEPQKRQSAKPAICTHKGDYNRSQEI</sequence>
<dbReference type="EMBL" id="BDGG01000008">
    <property type="protein sequence ID" value="GAV02887.1"/>
    <property type="molecule type" value="Genomic_DNA"/>
</dbReference>
<reference evidence="2 3" key="1">
    <citation type="journal article" date="2016" name="Nat. Commun.">
        <title>Extremotolerant tardigrade genome and improved radiotolerance of human cultured cells by tardigrade-unique protein.</title>
        <authorList>
            <person name="Hashimoto T."/>
            <person name="Horikawa D.D."/>
            <person name="Saito Y."/>
            <person name="Kuwahara H."/>
            <person name="Kozuka-Hata H."/>
            <person name="Shin-I T."/>
            <person name="Minakuchi Y."/>
            <person name="Ohishi K."/>
            <person name="Motoyama A."/>
            <person name="Aizu T."/>
            <person name="Enomoto A."/>
            <person name="Kondo K."/>
            <person name="Tanaka S."/>
            <person name="Hara Y."/>
            <person name="Koshikawa S."/>
            <person name="Sagara H."/>
            <person name="Miura T."/>
            <person name="Yokobori S."/>
            <person name="Miyagawa K."/>
            <person name="Suzuki Y."/>
            <person name="Kubo T."/>
            <person name="Oyama M."/>
            <person name="Kohara Y."/>
            <person name="Fujiyama A."/>
            <person name="Arakawa K."/>
            <person name="Katayama T."/>
            <person name="Toyoda A."/>
            <person name="Kunieda T."/>
        </authorList>
    </citation>
    <scope>NUCLEOTIDE SEQUENCE [LARGE SCALE GENOMIC DNA]</scope>
    <source>
        <strain evidence="2 3">YOKOZUNA-1</strain>
    </source>
</reference>